<protein>
    <submittedName>
        <fullName evidence="1">DUF309 domain-containing protein</fullName>
    </submittedName>
</protein>
<accession>A0AAJ1AJ00</accession>
<dbReference type="PANTHER" id="PTHR34796">
    <property type="entry name" value="EXPRESSED PROTEIN"/>
    <property type="match status" value="1"/>
</dbReference>
<dbReference type="Gene3D" id="1.10.3450.10">
    <property type="entry name" value="TTHA0068-like"/>
    <property type="match status" value="1"/>
</dbReference>
<dbReference type="InterPro" id="IPR023203">
    <property type="entry name" value="TTHA0068_sf"/>
</dbReference>
<organism evidence="1 2">
    <name type="scientific">Candidatus Methylomirabilis tolerans</name>
    <dbReference type="NCBI Taxonomy" id="3123416"/>
    <lineage>
        <taxon>Bacteria</taxon>
        <taxon>Candidatus Methylomirabilota</taxon>
        <taxon>Candidatus Methylomirabilia</taxon>
        <taxon>Candidatus Methylomirabilales</taxon>
        <taxon>Candidatus Methylomirabilaceae</taxon>
        <taxon>Candidatus Methylomirabilis</taxon>
    </lineage>
</organism>
<evidence type="ECO:0000313" key="1">
    <source>
        <dbReference type="EMBL" id="MBZ0160683.1"/>
    </source>
</evidence>
<dbReference type="PANTHER" id="PTHR34796:SF1">
    <property type="entry name" value="EXPRESSED PROTEIN"/>
    <property type="match status" value="1"/>
</dbReference>
<reference evidence="1 2" key="1">
    <citation type="journal article" date="2021" name="bioRxiv">
        <title>Unraveling nitrogen, sulfur and carbon metabolic pathways and microbial community transcriptional responses to substrate deprivation and toxicity stresses in a bioreactor mimicking anoxic brackish coastal sediment conditions.</title>
        <authorList>
            <person name="Martins P.D."/>
            <person name="Echeveste M.J."/>
            <person name="Arshad A."/>
            <person name="Kurth J."/>
            <person name="Ouboter H."/>
            <person name="Jetten M.S.M."/>
            <person name="Welte C.U."/>
        </authorList>
    </citation>
    <scope>NUCLEOTIDE SEQUENCE [LARGE SCALE GENOMIC DNA]</scope>
    <source>
        <strain evidence="1">MAG_38</strain>
    </source>
</reference>
<evidence type="ECO:0000313" key="2">
    <source>
        <dbReference type="Proteomes" id="UP001197609"/>
    </source>
</evidence>
<dbReference type="AlphaFoldDB" id="A0AAJ1AJ00"/>
<dbReference type="Pfam" id="PF03745">
    <property type="entry name" value="DUF309"/>
    <property type="match status" value="1"/>
</dbReference>
<comment type="caution">
    <text evidence="1">The sequence shown here is derived from an EMBL/GenBank/DDBJ whole genome shotgun (WGS) entry which is preliminary data.</text>
</comment>
<dbReference type="SUPFAM" id="SSF140663">
    <property type="entry name" value="TTHA0068-like"/>
    <property type="match status" value="1"/>
</dbReference>
<name>A0AAJ1AJ00_9BACT</name>
<gene>
    <name evidence="1" type="ORF">K8G79_11195</name>
</gene>
<dbReference type="Proteomes" id="UP001197609">
    <property type="component" value="Unassembled WGS sequence"/>
</dbReference>
<sequence>MMRTILPPIRSIELRDRLSELLKEALRMENRTASLYLRRSFGDIMSRQRQPAAGDELQAELSAATDRINAYCRVLELVSRRRLGSAGPVERALEEAAYLFNEGLFFEVHEILETVWLTQEGGIRLLLQGLIQIAVGFYHLENRNLGGALSLLIEGVEKVNAYDPDRSRSGLGQFLAEIERARLSIESLGEAACDRFDRRMIPRMPFIGAHCRT</sequence>
<proteinExistence type="predicted"/>
<dbReference type="InterPro" id="IPR005500">
    <property type="entry name" value="DUF309"/>
</dbReference>
<dbReference type="EMBL" id="JAIOIU010000141">
    <property type="protein sequence ID" value="MBZ0160683.1"/>
    <property type="molecule type" value="Genomic_DNA"/>
</dbReference>